<accession>A0A075U0V7</accession>
<dbReference type="RefSeq" id="WP_009765158.1">
    <property type="nucleotide sequence ID" value="NZ_CP009223.1"/>
</dbReference>
<evidence type="ECO:0000256" key="6">
    <source>
        <dbReference type="ARBA" id="ARBA00022989"/>
    </source>
</evidence>
<evidence type="ECO:0000313" key="10">
    <source>
        <dbReference type="EMBL" id="AIM63532.1"/>
    </source>
</evidence>
<comment type="similarity">
    <text evidence="2 8">Belongs to the MIP/aquaporin (TC 1.A.8) family.</text>
</comment>
<name>A0A075U0V7_9LACO</name>
<dbReference type="AlphaFoldDB" id="A0A075U0V7"/>
<dbReference type="GO" id="GO:0005886">
    <property type="term" value="C:plasma membrane"/>
    <property type="evidence" value="ECO:0007669"/>
    <property type="project" value="UniProtKB-SubCell"/>
</dbReference>
<dbReference type="Proteomes" id="UP000029079">
    <property type="component" value="Chromosome"/>
</dbReference>
<evidence type="ECO:0000313" key="11">
    <source>
        <dbReference type="Proteomes" id="UP000029079"/>
    </source>
</evidence>
<feature type="transmembrane region" description="Helical" evidence="9">
    <location>
        <begin position="34"/>
        <end position="58"/>
    </location>
</feature>
<evidence type="ECO:0000256" key="4">
    <source>
        <dbReference type="ARBA" id="ARBA00022475"/>
    </source>
</evidence>
<dbReference type="KEGG" id="wce:WS08_1213"/>
<dbReference type="InterPro" id="IPR023271">
    <property type="entry name" value="Aquaporin-like"/>
</dbReference>
<dbReference type="PROSITE" id="PS00221">
    <property type="entry name" value="MIP"/>
    <property type="match status" value="1"/>
</dbReference>
<dbReference type="PRINTS" id="PR00783">
    <property type="entry name" value="MINTRINSICP"/>
</dbReference>
<dbReference type="EMBL" id="CP009223">
    <property type="protein sequence ID" value="AIM63532.1"/>
    <property type="molecule type" value="Genomic_DNA"/>
</dbReference>
<feature type="transmembrane region" description="Helical" evidence="9">
    <location>
        <begin position="79"/>
        <end position="106"/>
    </location>
</feature>
<evidence type="ECO:0000256" key="1">
    <source>
        <dbReference type="ARBA" id="ARBA00004651"/>
    </source>
</evidence>
<feature type="transmembrane region" description="Helical" evidence="9">
    <location>
        <begin position="210"/>
        <end position="231"/>
    </location>
</feature>
<keyword evidence="7 9" id="KW-0472">Membrane</keyword>
<dbReference type="InterPro" id="IPR000425">
    <property type="entry name" value="MIP"/>
</dbReference>
<keyword evidence="5 8" id="KW-0812">Transmembrane</keyword>
<organism evidence="10 11">
    <name type="scientific">Weissella ceti</name>
    <dbReference type="NCBI Taxonomy" id="759620"/>
    <lineage>
        <taxon>Bacteria</taxon>
        <taxon>Bacillati</taxon>
        <taxon>Bacillota</taxon>
        <taxon>Bacilli</taxon>
        <taxon>Lactobacillales</taxon>
        <taxon>Lactobacillaceae</taxon>
        <taxon>Weissella</taxon>
    </lineage>
</organism>
<feature type="transmembrane region" description="Helical" evidence="9">
    <location>
        <begin position="157"/>
        <end position="181"/>
    </location>
</feature>
<keyword evidence="11" id="KW-1185">Reference proteome</keyword>
<dbReference type="Pfam" id="PF00230">
    <property type="entry name" value="MIP"/>
    <property type="match status" value="1"/>
</dbReference>
<protein>
    <submittedName>
        <fullName evidence="10">MIP family channel protein</fullName>
    </submittedName>
</protein>
<evidence type="ECO:0000256" key="3">
    <source>
        <dbReference type="ARBA" id="ARBA00022448"/>
    </source>
</evidence>
<reference evidence="11" key="2">
    <citation type="submission" date="2014-08" db="EMBL/GenBank/DDBJ databases">
        <title>Complete genome of Weissella ceti strain WS74 isolated from diseased rainbow trout in Brazil.</title>
        <authorList>
            <person name="Figueiredo H.C.P."/>
            <person name="Leal C.A.G."/>
            <person name="Pereira F.L."/>
            <person name="Soares S.C."/>
            <person name="Dorella F.A."/>
            <person name="Carvalho A.F."/>
            <person name="Azevedo V.A.C."/>
        </authorList>
    </citation>
    <scope>NUCLEOTIDE SEQUENCE [LARGE SCALE GENOMIC DNA]</scope>
    <source>
        <strain evidence="11">WS74</strain>
    </source>
</reference>
<dbReference type="Gene3D" id="1.20.1080.10">
    <property type="entry name" value="Glycerol uptake facilitator protein"/>
    <property type="match status" value="1"/>
</dbReference>
<gene>
    <name evidence="10" type="ORF">WS74_1283</name>
</gene>
<feature type="transmembrane region" description="Helical" evidence="9">
    <location>
        <begin position="126"/>
        <end position="150"/>
    </location>
</feature>
<dbReference type="KEGG" id="wct:WS74_1283"/>
<evidence type="ECO:0000256" key="2">
    <source>
        <dbReference type="ARBA" id="ARBA00006175"/>
    </source>
</evidence>
<proteinExistence type="inferred from homology"/>
<keyword evidence="6 9" id="KW-1133">Transmembrane helix</keyword>
<evidence type="ECO:0000256" key="7">
    <source>
        <dbReference type="ARBA" id="ARBA00023136"/>
    </source>
</evidence>
<keyword evidence="3 8" id="KW-0813">Transport</keyword>
<keyword evidence="4" id="KW-1003">Cell membrane</keyword>
<comment type="subcellular location">
    <subcellularLocation>
        <location evidence="1">Cell membrane</location>
        <topology evidence="1">Multi-pass membrane protein</topology>
    </subcellularLocation>
</comment>
<dbReference type="KEGG" id="wci:WS105_1278"/>
<dbReference type="InterPro" id="IPR022357">
    <property type="entry name" value="MIP_CS"/>
</dbReference>
<dbReference type="PATRIC" id="fig|759620.7.peg.1236"/>
<sequence length="236" mass="23704">MDKLKVYLAEFLGTLLLVAMGTGAVVFAGGQGGILPVALAFAFAIVAAAYALGGISGAHLNPAVSLAMAINKRMGWSDFVGYVGAQLLGALAGSAMILGIWFSMGVKGDMWAQVQLGSTTYPNDGVVQISALSAGIIEAVLTFVLVLIILMVTSKKFGAGVATGLVIALTLAGLIIVGGALTGASLNPARSFAPALFEAFLGNAKAMGQMGVYLVGPMVGGALAAFTAKFLGSEEA</sequence>
<dbReference type="GO" id="GO:0015250">
    <property type="term" value="F:water channel activity"/>
    <property type="evidence" value="ECO:0007669"/>
    <property type="project" value="TreeGrafter"/>
</dbReference>
<evidence type="ECO:0000256" key="9">
    <source>
        <dbReference type="SAM" id="Phobius"/>
    </source>
</evidence>
<evidence type="ECO:0000256" key="8">
    <source>
        <dbReference type="RuleBase" id="RU000477"/>
    </source>
</evidence>
<dbReference type="PANTHER" id="PTHR19139:SF199">
    <property type="entry name" value="MIP17260P"/>
    <property type="match status" value="1"/>
</dbReference>
<dbReference type="SUPFAM" id="SSF81338">
    <property type="entry name" value="Aquaporin-like"/>
    <property type="match status" value="1"/>
</dbReference>
<reference evidence="10 11" key="1">
    <citation type="journal article" date="2014" name="Genome Announc.">
        <title>Complete Genome Sequences of Fish Pathogenic Weissella ceti Strains WS74 and WS105.</title>
        <authorList>
            <person name="Figueiredo H.C."/>
            <person name="Leal C.A."/>
            <person name="Dorella F.A."/>
            <person name="Carvalho A.F."/>
            <person name="Soares S.C."/>
            <person name="Pereira F.L."/>
            <person name="Azevedo V.A."/>
        </authorList>
    </citation>
    <scope>NUCLEOTIDE SEQUENCE [LARGE SCALE GENOMIC DNA]</scope>
    <source>
        <strain evidence="10 11">WS74</strain>
    </source>
</reference>
<dbReference type="STRING" id="759620.WS105_1278"/>
<dbReference type="OrthoDB" id="9807293at2"/>
<dbReference type="InterPro" id="IPR034294">
    <property type="entry name" value="Aquaporin_transptr"/>
</dbReference>
<evidence type="ECO:0000256" key="5">
    <source>
        <dbReference type="ARBA" id="ARBA00022692"/>
    </source>
</evidence>
<feature type="transmembrane region" description="Helical" evidence="9">
    <location>
        <begin position="7"/>
        <end position="28"/>
    </location>
</feature>
<dbReference type="PANTHER" id="PTHR19139">
    <property type="entry name" value="AQUAPORIN TRANSPORTER"/>
    <property type="match status" value="1"/>
</dbReference>